<dbReference type="Proteomes" id="UP000538196">
    <property type="component" value="Unassembled WGS sequence"/>
</dbReference>
<comment type="caution">
    <text evidence="2">The sequence shown here is derived from an EMBL/GenBank/DDBJ whole genome shotgun (WGS) entry which is preliminary data.</text>
</comment>
<keyword evidence="3" id="KW-1185">Reference proteome</keyword>
<reference evidence="2 3" key="1">
    <citation type="submission" date="2020-08" db="EMBL/GenBank/DDBJ databases">
        <title>Sequencing the genomes of 1000 actinobacteria strains.</title>
        <authorList>
            <person name="Klenk H.-P."/>
        </authorList>
    </citation>
    <scope>NUCLEOTIDE SEQUENCE [LARGE SCALE GENOMIC DNA]</scope>
    <source>
        <strain evidence="2 3">DSM 20146</strain>
    </source>
</reference>
<gene>
    <name evidence="2" type="ORF">FHX33_000698</name>
</gene>
<accession>A0A7W4UTI0</accession>
<evidence type="ECO:0008006" key="4">
    <source>
        <dbReference type="Google" id="ProtNLM"/>
    </source>
</evidence>
<dbReference type="RefSeq" id="WP_021758167.1">
    <property type="nucleotide sequence ID" value="NZ_JACHVP010000001.1"/>
</dbReference>
<evidence type="ECO:0000313" key="3">
    <source>
        <dbReference type="Proteomes" id="UP000538196"/>
    </source>
</evidence>
<dbReference type="AlphaFoldDB" id="A0A7W4UTI0"/>
<dbReference type="Pfam" id="PF13835">
    <property type="entry name" value="DUF4194"/>
    <property type="match status" value="1"/>
</dbReference>
<dbReference type="EMBL" id="JACHVP010000001">
    <property type="protein sequence ID" value="MBB2965966.1"/>
    <property type="molecule type" value="Genomic_DNA"/>
</dbReference>
<proteinExistence type="predicted"/>
<protein>
    <recommendedName>
        <fullName evidence="4">DUF4194 domain-containing protein</fullName>
    </recommendedName>
</protein>
<evidence type="ECO:0000313" key="2">
    <source>
        <dbReference type="EMBL" id="MBB2965966.1"/>
    </source>
</evidence>
<organism evidence="2 3">
    <name type="scientific">Leifsonia aquatica</name>
    <name type="common">Corynebacterium aquaticum</name>
    <dbReference type="NCBI Taxonomy" id="144185"/>
    <lineage>
        <taxon>Bacteria</taxon>
        <taxon>Bacillati</taxon>
        <taxon>Actinomycetota</taxon>
        <taxon>Actinomycetes</taxon>
        <taxon>Micrococcales</taxon>
        <taxon>Microbacteriaceae</taxon>
        <taxon>Leifsonia</taxon>
    </lineage>
</organism>
<evidence type="ECO:0000256" key="1">
    <source>
        <dbReference type="SAM" id="MobiDB-lite"/>
    </source>
</evidence>
<feature type="region of interest" description="Disordered" evidence="1">
    <location>
        <begin position="213"/>
        <end position="234"/>
    </location>
</feature>
<dbReference type="InterPro" id="IPR025449">
    <property type="entry name" value="JetB"/>
</dbReference>
<name>A0A7W4UTI0_LEIAQ</name>
<sequence>MTDTIADDTDLDDRAEAVTADAFGDAADERLPLPARRALVTLLTSRFITRATHPEAWSGLVDYEEDVRGRLEELFLTLTIDRDHEVAFKRQSAEDGAPVLLRREKPLSRDASLLLILLRQEHAYTDAADDAVTVSRDHIAEFLGRFQTDASNDEVRVDRRIRAAIAAMERLGLLVPESDDPDLYVVSPAVVPLVTTTELAHLTRLFQEASGAELREDAAPEPAHAHVDAPEVDE</sequence>